<dbReference type="PROSITE" id="PS50005">
    <property type="entry name" value="TPR"/>
    <property type="match status" value="2"/>
</dbReference>
<dbReference type="KEGG" id="smo:SELMODRAFT_151163"/>
<dbReference type="SUPFAM" id="SSF48452">
    <property type="entry name" value="TPR-like"/>
    <property type="match status" value="2"/>
</dbReference>
<organism evidence="3">
    <name type="scientific">Selaginella moellendorffii</name>
    <name type="common">Spikemoss</name>
    <dbReference type="NCBI Taxonomy" id="88036"/>
    <lineage>
        <taxon>Eukaryota</taxon>
        <taxon>Viridiplantae</taxon>
        <taxon>Streptophyta</taxon>
        <taxon>Embryophyta</taxon>
        <taxon>Tracheophyta</taxon>
        <taxon>Lycopodiopsida</taxon>
        <taxon>Selaginellales</taxon>
        <taxon>Selaginellaceae</taxon>
        <taxon>Selaginella</taxon>
    </lineage>
</organism>
<dbReference type="OrthoDB" id="5986190at2759"/>
<dbReference type="HOGENOM" id="CLU_021284_0_0_1"/>
<dbReference type="Gene3D" id="1.25.40.10">
    <property type="entry name" value="Tetratricopeptide repeat domain"/>
    <property type="match status" value="3"/>
</dbReference>
<dbReference type="eggNOG" id="KOG1840">
    <property type="taxonomic scope" value="Eukaryota"/>
</dbReference>
<evidence type="ECO:0000313" key="2">
    <source>
        <dbReference type="EMBL" id="EFJ22661.1"/>
    </source>
</evidence>
<accession>D8RYZ8</accession>
<name>D8RYZ8_SELML</name>
<evidence type="ECO:0000313" key="3">
    <source>
        <dbReference type="Proteomes" id="UP000001514"/>
    </source>
</evidence>
<keyword evidence="1" id="KW-0802">TPR repeat</keyword>
<dbReference type="InterPro" id="IPR011990">
    <property type="entry name" value="TPR-like_helical_dom_sf"/>
</dbReference>
<evidence type="ECO:0000256" key="1">
    <source>
        <dbReference type="PROSITE-ProRule" id="PRU00339"/>
    </source>
</evidence>
<dbReference type="Gramene" id="EFJ22661">
    <property type="protein sequence ID" value="EFJ22661"/>
    <property type="gene ID" value="SELMODRAFT_151163"/>
</dbReference>
<sequence>MSLHALAAVHCRLRQFGDAIAALERSIRAPDAGRGTEHALAIFSGYMHLGDTYGLMGRHPESLQAYHTALDLQKKAVGDRDPGVAQTCRYLAEAHLQNLEFDEAEAMCLELLQIHAHIGRPGSVEEAADRRLMALICGGKGQHDVALEYLVLASMSLIQSNGHDLEVAAVEASIGDTYVALGRFDDAVFAYQKALTVFKSARGEDHASVASIYVSLADLYLRTGKNRECRTYCDTALKLFTKNEGLIQGSRIPRQQQALDEIISGLTEIAALYGALDEPERAIQLLGSVLDAIEPAAQYNLGQQSAVAAIEAQMGILYYVLGKFGEALVTFKSAVMKIKAASPDQACLPEKKMVFLGLLLNQMGLACVELYEIVDAGECFQEARSLLEQACGIDHPDTIDVSMNLAATYDALGRLDEAIILLQSIIKIKEEKLGVGCEEIESERKRLNELTKERSRQVNPKP</sequence>
<feature type="repeat" description="TPR" evidence="1">
    <location>
        <begin position="43"/>
        <end position="76"/>
    </location>
</feature>
<feature type="repeat" description="TPR" evidence="1">
    <location>
        <begin position="168"/>
        <end position="201"/>
    </location>
</feature>
<protein>
    <recommendedName>
        <fullName evidence="4">MalT-like TPR region domain-containing protein</fullName>
    </recommendedName>
</protein>
<dbReference type="AlphaFoldDB" id="D8RYZ8"/>
<gene>
    <name evidence="2" type="ORF">SELMODRAFT_151163</name>
</gene>
<dbReference type="InParanoid" id="D8RYZ8"/>
<dbReference type="SMART" id="SM00028">
    <property type="entry name" value="TPR"/>
    <property type="match status" value="8"/>
</dbReference>
<keyword evidence="3" id="KW-1185">Reference proteome</keyword>
<reference evidence="2 3" key="1">
    <citation type="journal article" date="2011" name="Science">
        <title>The Selaginella genome identifies genetic changes associated with the evolution of vascular plants.</title>
        <authorList>
            <person name="Banks J.A."/>
            <person name="Nishiyama T."/>
            <person name="Hasebe M."/>
            <person name="Bowman J.L."/>
            <person name="Gribskov M."/>
            <person name="dePamphilis C."/>
            <person name="Albert V.A."/>
            <person name="Aono N."/>
            <person name="Aoyama T."/>
            <person name="Ambrose B.A."/>
            <person name="Ashton N.W."/>
            <person name="Axtell M.J."/>
            <person name="Barker E."/>
            <person name="Barker M.S."/>
            <person name="Bennetzen J.L."/>
            <person name="Bonawitz N.D."/>
            <person name="Chapple C."/>
            <person name="Cheng C."/>
            <person name="Correa L.G."/>
            <person name="Dacre M."/>
            <person name="DeBarry J."/>
            <person name="Dreyer I."/>
            <person name="Elias M."/>
            <person name="Engstrom E.M."/>
            <person name="Estelle M."/>
            <person name="Feng L."/>
            <person name="Finet C."/>
            <person name="Floyd S.K."/>
            <person name="Frommer W.B."/>
            <person name="Fujita T."/>
            <person name="Gramzow L."/>
            <person name="Gutensohn M."/>
            <person name="Harholt J."/>
            <person name="Hattori M."/>
            <person name="Heyl A."/>
            <person name="Hirai T."/>
            <person name="Hiwatashi Y."/>
            <person name="Ishikawa M."/>
            <person name="Iwata M."/>
            <person name="Karol K.G."/>
            <person name="Koehler B."/>
            <person name="Kolukisaoglu U."/>
            <person name="Kubo M."/>
            <person name="Kurata T."/>
            <person name="Lalonde S."/>
            <person name="Li K."/>
            <person name="Li Y."/>
            <person name="Litt A."/>
            <person name="Lyons E."/>
            <person name="Manning G."/>
            <person name="Maruyama T."/>
            <person name="Michael T.P."/>
            <person name="Mikami K."/>
            <person name="Miyazaki S."/>
            <person name="Morinaga S."/>
            <person name="Murata T."/>
            <person name="Mueller-Roeber B."/>
            <person name="Nelson D.R."/>
            <person name="Obara M."/>
            <person name="Oguri Y."/>
            <person name="Olmstead R.G."/>
            <person name="Onodera N."/>
            <person name="Petersen B.L."/>
            <person name="Pils B."/>
            <person name="Prigge M."/>
            <person name="Rensing S.A."/>
            <person name="Riano-Pachon D.M."/>
            <person name="Roberts A.W."/>
            <person name="Sato Y."/>
            <person name="Scheller H.V."/>
            <person name="Schulz B."/>
            <person name="Schulz C."/>
            <person name="Shakirov E.V."/>
            <person name="Shibagaki N."/>
            <person name="Shinohara N."/>
            <person name="Shippen D.E."/>
            <person name="Soerensen I."/>
            <person name="Sotooka R."/>
            <person name="Sugimoto N."/>
            <person name="Sugita M."/>
            <person name="Sumikawa N."/>
            <person name="Tanurdzic M."/>
            <person name="Theissen G."/>
            <person name="Ulvskov P."/>
            <person name="Wakazuki S."/>
            <person name="Weng J.K."/>
            <person name="Willats W.W."/>
            <person name="Wipf D."/>
            <person name="Wolf P.G."/>
            <person name="Yang L."/>
            <person name="Zimmer A.D."/>
            <person name="Zhu Q."/>
            <person name="Mitros T."/>
            <person name="Hellsten U."/>
            <person name="Loque D."/>
            <person name="Otillar R."/>
            <person name="Salamov A."/>
            <person name="Schmutz J."/>
            <person name="Shapiro H."/>
            <person name="Lindquist E."/>
            <person name="Lucas S."/>
            <person name="Rokhsar D."/>
            <person name="Grigoriev I.V."/>
        </authorList>
    </citation>
    <scope>NUCLEOTIDE SEQUENCE [LARGE SCALE GENOMIC DNA]</scope>
</reference>
<dbReference type="InterPro" id="IPR019734">
    <property type="entry name" value="TPR_rpt"/>
</dbReference>
<dbReference type="Proteomes" id="UP000001514">
    <property type="component" value="Unassembled WGS sequence"/>
</dbReference>
<dbReference type="PANTHER" id="PTHR46284:SF9">
    <property type="entry name" value="OS02G0109800 PROTEIN"/>
    <property type="match status" value="1"/>
</dbReference>
<evidence type="ECO:0008006" key="4">
    <source>
        <dbReference type="Google" id="ProtNLM"/>
    </source>
</evidence>
<dbReference type="EMBL" id="GL377595">
    <property type="protein sequence ID" value="EFJ22661.1"/>
    <property type="molecule type" value="Genomic_DNA"/>
</dbReference>
<proteinExistence type="predicted"/>
<dbReference type="PANTHER" id="PTHR46284">
    <property type="entry name" value="PROTEIN KINESIN LIGHT CHAIN-RELATED 3"/>
    <property type="match status" value="1"/>
</dbReference>
<dbReference type="Pfam" id="PF13424">
    <property type="entry name" value="TPR_12"/>
    <property type="match status" value="3"/>
</dbReference>
<dbReference type="STRING" id="88036.D8RYZ8"/>